<dbReference type="InterPro" id="IPR004347">
    <property type="entry name" value="Pup_ligase/deamidase"/>
</dbReference>
<sequence>MTPRIVGLETEYALMALPHGPAAPAMAPAEAITELFRGTATQHRSHNRFLPNGGRLYVDIGSHPEYATAECSNARDAALQDRAGELMLQKMLEAANERLDSHRLHLLKTNTDSGDATFGCHENYQVKRETLDPLDPGFVAFLVARTVLSAGGGLDKSGAYVLSPRAFHIHRVQSADPTRLRPMISTRDEPHADPAAFARLQVTFGDSTMSDRATEIRLRLTSTVLDLIEGGVSLCDLALADPIASLHDCSRHGPAAILALRSGGAVSAIDLLDTVVGRCEAAGIDSLLDIRDMIDRIQGGEQDTLSPSVDWICKKLLLTEAADRYGSSDPRIPRLNLAFHDLDPRRGLADRLRASGAMSALPLEDVERAVSTPPSDTRAALRGRFIAEATRLERAYSVSWTHIRLDSPPHPQIDLLNASQCSDSRVADLIDVMATTPAPPMSRLARLRAGIGPLHHAGEEPPANRP</sequence>
<reference evidence="2" key="1">
    <citation type="submission" date="2021-02" db="EMBL/GenBank/DDBJ databases">
        <title>Leucobacter sp. CX169.</title>
        <authorList>
            <person name="Cheng Y."/>
        </authorList>
    </citation>
    <scope>NUCLEOTIDE SEQUENCE [LARGE SCALE GENOMIC DNA]</scope>
    <source>
        <strain evidence="2">JY899</strain>
    </source>
</reference>
<comment type="caution">
    <text evidence="1">The sequence shown here is derived from an EMBL/GenBank/DDBJ whole genome shotgun (WGS) entry which is preliminary data.</text>
</comment>
<dbReference type="GO" id="GO:0000502">
    <property type="term" value="C:proteasome complex"/>
    <property type="evidence" value="ECO:0007669"/>
    <property type="project" value="UniProtKB-KW"/>
</dbReference>
<proteinExistence type="predicted"/>
<dbReference type="PANTHER" id="PTHR42307:SF2">
    <property type="entry name" value="PUP DEAMIDASE_DEPUPYLASE"/>
    <property type="match status" value="1"/>
</dbReference>
<accession>A0ABS2TD30</accession>
<dbReference type="PANTHER" id="PTHR42307">
    <property type="entry name" value="PUP DEAMIDASE/DEPUPYLASE"/>
    <property type="match status" value="1"/>
</dbReference>
<protein>
    <submittedName>
        <fullName evidence="1">Proteasome accessory factor PafA2 family protein</fullName>
    </submittedName>
</protein>
<dbReference type="Pfam" id="PF03136">
    <property type="entry name" value="Pup_ligase"/>
    <property type="match status" value="1"/>
</dbReference>
<keyword evidence="1" id="KW-0647">Proteasome</keyword>
<keyword evidence="2" id="KW-1185">Reference proteome</keyword>
<gene>
    <name evidence="1" type="ORF">JVW63_02405</name>
</gene>
<dbReference type="EMBL" id="JAFFJS010000001">
    <property type="protein sequence ID" value="MBM9432556.1"/>
    <property type="molecule type" value="Genomic_DNA"/>
</dbReference>
<name>A0ABS2TD30_9ACTO</name>
<evidence type="ECO:0000313" key="2">
    <source>
        <dbReference type="Proteomes" id="UP000705983"/>
    </source>
</evidence>
<dbReference type="RefSeq" id="WP_187996065.1">
    <property type="nucleotide sequence ID" value="NZ_JACEXG010000001.1"/>
</dbReference>
<organism evidence="1 2">
    <name type="scientific">Flaviflexus equikiangi</name>
    <dbReference type="NCBI Taxonomy" id="2758573"/>
    <lineage>
        <taxon>Bacteria</taxon>
        <taxon>Bacillati</taxon>
        <taxon>Actinomycetota</taxon>
        <taxon>Actinomycetes</taxon>
        <taxon>Actinomycetales</taxon>
        <taxon>Actinomycetaceae</taxon>
        <taxon>Flaviflexus</taxon>
    </lineage>
</organism>
<evidence type="ECO:0000313" key="1">
    <source>
        <dbReference type="EMBL" id="MBM9432556.1"/>
    </source>
</evidence>
<dbReference type="Proteomes" id="UP000705983">
    <property type="component" value="Unassembled WGS sequence"/>
</dbReference>